<evidence type="ECO:0000256" key="3">
    <source>
        <dbReference type="PROSITE-ProRule" id="PRU00169"/>
    </source>
</evidence>
<protein>
    <submittedName>
        <fullName evidence="6">Response regulator</fullName>
    </submittedName>
</protein>
<proteinExistence type="predicted"/>
<sequence>MIVITKKRKKQIVKTQVVTPEVIQMNNNKIKLYIVDPNTTFIDRIEGLFFEKDEIGIKVIGSSTTNSAFEGDRQKIPQADIYIVSANLPDGTGIKIVDFLKKNSVTASKPIIFTIDKQTRNHATIARQRGVDKIFQKPFSIKELIQSIYTLTGSPLAESQPTPIDPKNKPTSTKLVTRDSKPKQKKDKEAASIFRPAPTPAPSPTPSQSKPKTKESEKVPEKEIQNPFKTNKQDDLFNKIENNPLLNIQEVDNSSNQPNQTVKTIVTFTSVSSTGKTSLLVNVAYAIRKYAKIKPKICLLDLNLLFPSVAFHFLNNELKLARRDIYDISADLNYLNEDLLMEALTYHKPSGIYMLNTPAETEFIHKIGTIKAEQIERILVHLRDIFDVILIDTSNAITEDLVLFPMQFADKNLVVLEPNYLNVVGVNKFFYVLNRLEDSMKEPIISKTHILLNKETKNKSIYSDTARDFLYDKKFIVRIPEDPKFIDFANKGKFIVDSDSIATSSIVDLANFIYPIDPKEDKKKSKFPIFKK</sequence>
<dbReference type="PROSITE" id="PS50110">
    <property type="entry name" value="RESPONSE_REGULATORY"/>
    <property type="match status" value="1"/>
</dbReference>
<dbReference type="GO" id="GO:0051782">
    <property type="term" value="P:negative regulation of cell division"/>
    <property type="evidence" value="ECO:0007669"/>
    <property type="project" value="TreeGrafter"/>
</dbReference>
<keyword evidence="6" id="KW-0614">Plasmid</keyword>
<feature type="domain" description="Response regulatory" evidence="5">
    <location>
        <begin position="31"/>
        <end position="152"/>
    </location>
</feature>
<feature type="compositionally biased region" description="Basic and acidic residues" evidence="4">
    <location>
        <begin position="176"/>
        <end position="190"/>
    </location>
</feature>
<dbReference type="InterPro" id="IPR027417">
    <property type="entry name" value="P-loop_NTPase"/>
</dbReference>
<evidence type="ECO:0000259" key="5">
    <source>
        <dbReference type="PROSITE" id="PS50110"/>
    </source>
</evidence>
<dbReference type="GO" id="GO:0009898">
    <property type="term" value="C:cytoplasmic side of plasma membrane"/>
    <property type="evidence" value="ECO:0007669"/>
    <property type="project" value="TreeGrafter"/>
</dbReference>
<organism evidence="6 7">
    <name type="scientific">Priestia megaterium</name>
    <name type="common">Bacillus megaterium</name>
    <dbReference type="NCBI Taxonomy" id="1404"/>
    <lineage>
        <taxon>Bacteria</taxon>
        <taxon>Bacillati</taxon>
        <taxon>Bacillota</taxon>
        <taxon>Bacilli</taxon>
        <taxon>Bacillales</taxon>
        <taxon>Bacillaceae</taxon>
        <taxon>Priestia</taxon>
    </lineage>
</organism>
<reference evidence="6 7" key="1">
    <citation type="submission" date="2019-10" db="EMBL/GenBank/DDBJ databases">
        <title>Complete genome sequences for adaption low water activity.</title>
        <authorList>
            <person name="Zhao L."/>
            <person name="Zhong J."/>
        </authorList>
    </citation>
    <scope>NUCLEOTIDE SEQUENCE [LARGE SCALE GENOMIC DNA]</scope>
    <source>
        <strain evidence="6 7">FDU301</strain>
        <plasmid evidence="7">pfdu301a</plasmid>
    </source>
</reference>
<evidence type="ECO:0000313" key="6">
    <source>
        <dbReference type="EMBL" id="QJX80631.1"/>
    </source>
</evidence>
<dbReference type="SUPFAM" id="SSF52172">
    <property type="entry name" value="CheY-like"/>
    <property type="match status" value="1"/>
</dbReference>
<dbReference type="PANTHER" id="PTHR43384:SF6">
    <property type="entry name" value="SEPTUM SITE-DETERMINING PROTEIN MIND HOMOLOG, CHLOROPLASTIC"/>
    <property type="match status" value="1"/>
</dbReference>
<dbReference type="EMBL" id="CP045273">
    <property type="protein sequence ID" value="QJX80631.1"/>
    <property type="molecule type" value="Genomic_DNA"/>
</dbReference>
<name>A0A6M6E0L2_PRIMG</name>
<dbReference type="Gene3D" id="3.40.50.300">
    <property type="entry name" value="P-loop containing nucleotide triphosphate hydrolases"/>
    <property type="match status" value="1"/>
</dbReference>
<dbReference type="GO" id="GO:0000160">
    <property type="term" value="P:phosphorelay signal transduction system"/>
    <property type="evidence" value="ECO:0007669"/>
    <property type="project" value="InterPro"/>
</dbReference>
<dbReference type="Proteomes" id="UP000501076">
    <property type="component" value="Plasmid pFDU301A"/>
</dbReference>
<dbReference type="GO" id="GO:0016887">
    <property type="term" value="F:ATP hydrolysis activity"/>
    <property type="evidence" value="ECO:0007669"/>
    <property type="project" value="TreeGrafter"/>
</dbReference>
<dbReference type="GO" id="GO:0005524">
    <property type="term" value="F:ATP binding"/>
    <property type="evidence" value="ECO:0007669"/>
    <property type="project" value="UniProtKB-KW"/>
</dbReference>
<dbReference type="InterPro" id="IPR050625">
    <property type="entry name" value="ParA/MinD_ATPase"/>
</dbReference>
<feature type="compositionally biased region" description="Basic and acidic residues" evidence="4">
    <location>
        <begin position="212"/>
        <end position="224"/>
    </location>
</feature>
<dbReference type="PANTHER" id="PTHR43384">
    <property type="entry name" value="SEPTUM SITE-DETERMINING PROTEIN MIND HOMOLOG, CHLOROPLASTIC-RELATED"/>
    <property type="match status" value="1"/>
</dbReference>
<accession>A0A6M6E0L2</accession>
<dbReference type="InterPro" id="IPR011006">
    <property type="entry name" value="CheY-like_superfamily"/>
</dbReference>
<keyword evidence="2" id="KW-0067">ATP-binding</keyword>
<dbReference type="InterPro" id="IPR001789">
    <property type="entry name" value="Sig_transdc_resp-reg_receiver"/>
</dbReference>
<dbReference type="AlphaFoldDB" id="A0A6M6E0L2"/>
<evidence type="ECO:0000256" key="2">
    <source>
        <dbReference type="ARBA" id="ARBA00022840"/>
    </source>
</evidence>
<evidence type="ECO:0000256" key="4">
    <source>
        <dbReference type="SAM" id="MobiDB-lite"/>
    </source>
</evidence>
<comment type="caution">
    <text evidence="3">Lacks conserved residue(s) required for the propagation of feature annotation.</text>
</comment>
<geneLocation type="plasmid" evidence="7">
    <name>pfdu301a</name>
</geneLocation>
<feature type="region of interest" description="Disordered" evidence="4">
    <location>
        <begin position="155"/>
        <end position="232"/>
    </location>
</feature>
<evidence type="ECO:0000256" key="1">
    <source>
        <dbReference type="ARBA" id="ARBA00022741"/>
    </source>
</evidence>
<dbReference type="Gene3D" id="3.40.50.2300">
    <property type="match status" value="1"/>
</dbReference>
<dbReference type="SUPFAM" id="SSF52540">
    <property type="entry name" value="P-loop containing nucleoside triphosphate hydrolases"/>
    <property type="match status" value="1"/>
</dbReference>
<evidence type="ECO:0000313" key="7">
    <source>
        <dbReference type="Proteomes" id="UP000501076"/>
    </source>
</evidence>
<dbReference type="GO" id="GO:0005829">
    <property type="term" value="C:cytosol"/>
    <property type="evidence" value="ECO:0007669"/>
    <property type="project" value="TreeGrafter"/>
</dbReference>
<gene>
    <name evidence="6" type="ORF">FDZ14_31570</name>
</gene>
<keyword evidence="1" id="KW-0547">Nucleotide-binding</keyword>